<evidence type="ECO:0000313" key="6">
    <source>
        <dbReference type="EMBL" id="ARF54296.1"/>
    </source>
</evidence>
<protein>
    <submittedName>
        <fullName evidence="6">ABC transporter ATP-binding protein</fullName>
    </submittedName>
</protein>
<organism evidence="6 7">
    <name type="scientific">Streptomyces gilvosporeus</name>
    <dbReference type="NCBI Taxonomy" id="553510"/>
    <lineage>
        <taxon>Bacteria</taxon>
        <taxon>Bacillati</taxon>
        <taxon>Actinomycetota</taxon>
        <taxon>Actinomycetes</taxon>
        <taxon>Kitasatosporales</taxon>
        <taxon>Streptomycetaceae</taxon>
        <taxon>Streptomyces</taxon>
    </lineage>
</organism>
<dbReference type="InterPro" id="IPR017871">
    <property type="entry name" value="ABC_transporter-like_CS"/>
</dbReference>
<keyword evidence="1" id="KW-0813">Transport</keyword>
<reference evidence="6 7" key="1">
    <citation type="submission" date="2017-04" db="EMBL/GenBank/DDBJ databases">
        <title>Complete Genome Sequence of Streptomyces gilvosporeus F607, a Capable Producer of Natamycin.</title>
        <authorList>
            <person name="Zong G."/>
            <person name="Zhong C."/>
            <person name="Fu J."/>
            <person name="Qin R."/>
            <person name="Cao G."/>
        </authorList>
    </citation>
    <scope>NUCLEOTIDE SEQUENCE [LARGE SCALE GENOMIC DNA]</scope>
    <source>
        <strain evidence="6 7">F607</strain>
    </source>
</reference>
<dbReference type="Pfam" id="PF00005">
    <property type="entry name" value="ABC_tran"/>
    <property type="match status" value="1"/>
</dbReference>
<evidence type="ECO:0000313" key="7">
    <source>
        <dbReference type="Proteomes" id="UP000192726"/>
    </source>
</evidence>
<name>A0A1V0TMV7_9ACTN</name>
<keyword evidence="2" id="KW-0547">Nucleotide-binding</keyword>
<sequence>MWGRSRQPGSGRAEGEESAPFPGVRREDRPPVPVPGFPPVEAAVTLRDVHKRYGRGNGAVHALRGVTIGLPRASFTAVMGPSGSGKSTFLQCAAGLDRPTSGSVLLGETDLTKLRESRLSDLRLARLGFVFQHFNLLPALNVYQNVRLPLKLAGRPVDRDRIEQMLARVGLPDRARHRPGELSGGQQQRVAIARALITEPDVIFADEPTGALDTATAAEVLTLLREAVDNLGATVVMVTHEPSAAAWADRVVFLVDGELSDELMLGDPEEISARMRVLTSATDRPQSATPGMRGRG</sequence>
<feature type="domain" description="ABC transporter" evidence="5">
    <location>
        <begin position="44"/>
        <end position="281"/>
    </location>
</feature>
<evidence type="ECO:0000256" key="4">
    <source>
        <dbReference type="SAM" id="MobiDB-lite"/>
    </source>
</evidence>
<keyword evidence="7" id="KW-1185">Reference proteome</keyword>
<proteinExistence type="predicted"/>
<dbReference type="PANTHER" id="PTHR24220">
    <property type="entry name" value="IMPORT ATP-BINDING PROTEIN"/>
    <property type="match status" value="1"/>
</dbReference>
<dbReference type="PANTHER" id="PTHR24220:SF685">
    <property type="entry name" value="ABC TRANSPORTER RELATED"/>
    <property type="match status" value="1"/>
</dbReference>
<dbReference type="PROSITE" id="PS50893">
    <property type="entry name" value="ABC_TRANSPORTER_2"/>
    <property type="match status" value="1"/>
</dbReference>
<dbReference type="SUPFAM" id="SSF52540">
    <property type="entry name" value="P-loop containing nucleoside triphosphate hydrolases"/>
    <property type="match status" value="1"/>
</dbReference>
<dbReference type="InterPro" id="IPR015854">
    <property type="entry name" value="ABC_transpr_LolD-like"/>
</dbReference>
<dbReference type="SMART" id="SM00382">
    <property type="entry name" value="AAA"/>
    <property type="match status" value="1"/>
</dbReference>
<dbReference type="GO" id="GO:0005524">
    <property type="term" value="F:ATP binding"/>
    <property type="evidence" value="ECO:0007669"/>
    <property type="project" value="UniProtKB-KW"/>
</dbReference>
<dbReference type="KEGG" id="sgv:B1H19_08885"/>
<dbReference type="InterPro" id="IPR027417">
    <property type="entry name" value="P-loop_NTPase"/>
</dbReference>
<evidence type="ECO:0000259" key="5">
    <source>
        <dbReference type="PROSITE" id="PS50893"/>
    </source>
</evidence>
<dbReference type="Proteomes" id="UP000192726">
    <property type="component" value="Chromosome"/>
</dbReference>
<dbReference type="AlphaFoldDB" id="A0A1V0TMV7"/>
<evidence type="ECO:0000256" key="3">
    <source>
        <dbReference type="ARBA" id="ARBA00022840"/>
    </source>
</evidence>
<dbReference type="Gene3D" id="3.40.50.300">
    <property type="entry name" value="P-loop containing nucleotide triphosphate hydrolases"/>
    <property type="match status" value="1"/>
</dbReference>
<dbReference type="InterPro" id="IPR017911">
    <property type="entry name" value="MacB-like_ATP-bd"/>
</dbReference>
<dbReference type="GO" id="GO:0005886">
    <property type="term" value="C:plasma membrane"/>
    <property type="evidence" value="ECO:0007669"/>
    <property type="project" value="TreeGrafter"/>
</dbReference>
<gene>
    <name evidence="6" type="ORF">B1H19_08885</name>
</gene>
<keyword evidence="3 6" id="KW-0067">ATP-binding</keyword>
<feature type="region of interest" description="Disordered" evidence="4">
    <location>
        <begin position="1"/>
        <end position="37"/>
    </location>
</feature>
<accession>A0A1V0TMV7</accession>
<dbReference type="InterPro" id="IPR003439">
    <property type="entry name" value="ABC_transporter-like_ATP-bd"/>
</dbReference>
<dbReference type="STRING" id="553510.B1H19_08885"/>
<dbReference type="OrthoDB" id="9802264at2"/>
<dbReference type="PROSITE" id="PS00211">
    <property type="entry name" value="ABC_TRANSPORTER_1"/>
    <property type="match status" value="1"/>
</dbReference>
<dbReference type="EMBL" id="CP020569">
    <property type="protein sequence ID" value="ARF54296.1"/>
    <property type="molecule type" value="Genomic_DNA"/>
</dbReference>
<dbReference type="GO" id="GO:0098796">
    <property type="term" value="C:membrane protein complex"/>
    <property type="evidence" value="ECO:0007669"/>
    <property type="project" value="UniProtKB-ARBA"/>
</dbReference>
<evidence type="ECO:0000256" key="1">
    <source>
        <dbReference type="ARBA" id="ARBA00022448"/>
    </source>
</evidence>
<dbReference type="CDD" id="cd03255">
    <property type="entry name" value="ABC_MJ0796_LolCDE_FtsE"/>
    <property type="match status" value="1"/>
</dbReference>
<dbReference type="InterPro" id="IPR003593">
    <property type="entry name" value="AAA+_ATPase"/>
</dbReference>
<dbReference type="GO" id="GO:0022857">
    <property type="term" value="F:transmembrane transporter activity"/>
    <property type="evidence" value="ECO:0007669"/>
    <property type="project" value="TreeGrafter"/>
</dbReference>
<evidence type="ECO:0000256" key="2">
    <source>
        <dbReference type="ARBA" id="ARBA00022741"/>
    </source>
</evidence>
<dbReference type="FunFam" id="3.40.50.300:FF:000032">
    <property type="entry name" value="Export ABC transporter ATP-binding protein"/>
    <property type="match status" value="1"/>
</dbReference>
<dbReference type="GO" id="GO:0016887">
    <property type="term" value="F:ATP hydrolysis activity"/>
    <property type="evidence" value="ECO:0007669"/>
    <property type="project" value="InterPro"/>
</dbReference>